<organism evidence="11 12">
    <name type="scientific">Halopseudomonas salina</name>
    <dbReference type="NCBI Taxonomy" id="1323744"/>
    <lineage>
        <taxon>Bacteria</taxon>
        <taxon>Pseudomonadati</taxon>
        <taxon>Pseudomonadota</taxon>
        <taxon>Gammaproteobacteria</taxon>
        <taxon>Pseudomonadales</taxon>
        <taxon>Pseudomonadaceae</taxon>
        <taxon>Halopseudomonas</taxon>
    </lineage>
</organism>
<feature type="transmembrane region" description="Helical" evidence="7">
    <location>
        <begin position="86"/>
        <end position="103"/>
    </location>
</feature>
<feature type="transmembrane region" description="Helical" evidence="7">
    <location>
        <begin position="345"/>
        <end position="373"/>
    </location>
</feature>
<evidence type="ECO:0000256" key="8">
    <source>
        <dbReference type="RuleBase" id="RU000320"/>
    </source>
</evidence>
<dbReference type="PRINTS" id="PR01434">
    <property type="entry name" value="NADHDHGNASE5"/>
</dbReference>
<evidence type="ECO:0000259" key="9">
    <source>
        <dbReference type="Pfam" id="PF00361"/>
    </source>
</evidence>
<evidence type="ECO:0000313" key="11">
    <source>
        <dbReference type="EMBL" id="GGC84428.1"/>
    </source>
</evidence>
<dbReference type="RefSeq" id="WP_223825453.1">
    <property type="nucleotide sequence ID" value="NZ_BMFF01000001.1"/>
</dbReference>
<keyword evidence="2 7" id="KW-0813">Transport</keyword>
<name>A0ABQ1NSL5_9GAMM</name>
<keyword evidence="6 7" id="KW-0472">Membrane</keyword>
<dbReference type="InterPro" id="IPR003945">
    <property type="entry name" value="NU5C-like"/>
</dbReference>
<feature type="transmembrane region" description="Helical" evidence="7">
    <location>
        <begin position="244"/>
        <end position="272"/>
    </location>
</feature>
<feature type="domain" description="NADH:quinone oxidoreductase/Mrp antiporter transmembrane" evidence="9">
    <location>
        <begin position="103"/>
        <end position="324"/>
    </location>
</feature>
<sequence>MESTIVVTALVPLVYVVAMLRFWRSTSALAAFVLAVAVTILAAFNLLTLTLSSVQEIMLLLVTGLGWIVSRFSEQYLAGDPGQPRFYCWLNALLASVLVVVVADNLLLLWTAWVAISLSLHQLLVFYPERARAALAAHKKFVFARLADLALLVAIGLIYWQHQTLSITALDGIWRELDTLPLSMQFAAVLVVITALLKCAQLPFHGWLIQVVEAPTPVSALLHAGVVNLGGFLLLRLAGLLELAAVATGVLLIVAGASLVLAGLVAVTRISIKVALAWSTVAQMALMLLQIGLGLYALAILHLVAHSCYKAYSFLNSGSQVQHSVMARVAPGGGLKLRTAMLGSLIAMTAYLTLTQWFSLPVSAAEWLLLALYSIGFGCLWRRRGWLLSLGMIVALVALHLVFKAGAQMHLEPAASPAGDWALIWTATVIAALGAGGWLVMFGRNTTLHQDLYRSLYAGLYLDEWATRLTLRLWPARLPEPSPMLNPVLAKETRP</sequence>
<feature type="transmembrane region" description="Helical" evidence="7">
    <location>
        <begin position="423"/>
        <end position="442"/>
    </location>
</feature>
<evidence type="ECO:0000256" key="6">
    <source>
        <dbReference type="ARBA" id="ARBA00023136"/>
    </source>
</evidence>
<evidence type="ECO:0000256" key="4">
    <source>
        <dbReference type="ARBA" id="ARBA00022692"/>
    </source>
</evidence>
<dbReference type="PANTHER" id="PTHR42829">
    <property type="entry name" value="NADH-UBIQUINONE OXIDOREDUCTASE CHAIN 5"/>
    <property type="match status" value="1"/>
</dbReference>
<feature type="domain" description="NADH-Ubiquinone oxidoreductase (complex I) chain 5 N-terminal" evidence="10">
    <location>
        <begin position="49"/>
        <end position="87"/>
    </location>
</feature>
<feature type="transmembrane region" description="Helical" evidence="7">
    <location>
        <begin position="30"/>
        <end position="51"/>
    </location>
</feature>
<feature type="transmembrane region" description="Helical" evidence="7">
    <location>
        <begin position="109"/>
        <end position="129"/>
    </location>
</feature>
<keyword evidence="4 7" id="KW-0812">Transmembrane</keyword>
<dbReference type="Pfam" id="PF00662">
    <property type="entry name" value="Proton_antipo_N"/>
    <property type="match status" value="1"/>
</dbReference>
<evidence type="ECO:0000313" key="12">
    <source>
        <dbReference type="Proteomes" id="UP000638188"/>
    </source>
</evidence>
<evidence type="ECO:0000256" key="7">
    <source>
        <dbReference type="HAMAP-Rule" id="MF_00862"/>
    </source>
</evidence>
<gene>
    <name evidence="7" type="primary">dabB</name>
    <name evidence="11" type="ORF">GCM10007418_00310</name>
</gene>
<dbReference type="Proteomes" id="UP000638188">
    <property type="component" value="Unassembled WGS sequence"/>
</dbReference>
<dbReference type="EMBL" id="BMFF01000001">
    <property type="protein sequence ID" value="GGC84428.1"/>
    <property type="molecule type" value="Genomic_DNA"/>
</dbReference>
<keyword evidence="5 7" id="KW-1133">Transmembrane helix</keyword>
<dbReference type="NCBIfam" id="NF006029">
    <property type="entry name" value="PRK08168.1"/>
    <property type="match status" value="1"/>
</dbReference>
<evidence type="ECO:0000256" key="5">
    <source>
        <dbReference type="ARBA" id="ARBA00022989"/>
    </source>
</evidence>
<protein>
    <recommendedName>
        <fullName evidence="7">Probable inorganic carbon transporter subunit DabB</fullName>
    </recommendedName>
</protein>
<dbReference type="Pfam" id="PF00361">
    <property type="entry name" value="Proton_antipo_M"/>
    <property type="match status" value="1"/>
</dbReference>
<comment type="function">
    <text evidence="7">Part of an energy-coupled inorganic carbon pump.</text>
</comment>
<proteinExistence type="inferred from homology"/>
<keyword evidence="12" id="KW-1185">Reference proteome</keyword>
<dbReference type="InterPro" id="IPR046396">
    <property type="entry name" value="Transporter_DabB"/>
</dbReference>
<comment type="subcellular location">
    <subcellularLocation>
        <location evidence="7">Cell membrane</location>
        <topology evidence="7">Multi-pass membrane protein</topology>
    </subcellularLocation>
    <subcellularLocation>
        <location evidence="1">Endomembrane system</location>
        <topology evidence="1">Multi-pass membrane protein</topology>
    </subcellularLocation>
    <subcellularLocation>
        <location evidence="8">Membrane</location>
        <topology evidence="8">Multi-pass membrane protein</topology>
    </subcellularLocation>
</comment>
<keyword evidence="3 7" id="KW-1003">Cell membrane</keyword>
<evidence type="ECO:0000256" key="2">
    <source>
        <dbReference type="ARBA" id="ARBA00022448"/>
    </source>
</evidence>
<comment type="caution">
    <text evidence="11">The sequence shown here is derived from an EMBL/GenBank/DDBJ whole genome shotgun (WGS) entry which is preliminary data.</text>
</comment>
<evidence type="ECO:0000256" key="1">
    <source>
        <dbReference type="ARBA" id="ARBA00004127"/>
    </source>
</evidence>
<evidence type="ECO:0000256" key="3">
    <source>
        <dbReference type="ARBA" id="ARBA00022475"/>
    </source>
</evidence>
<comment type="similarity">
    <text evidence="7">Belongs to the inorganic carbon transporter (TC 9.A.2) DabB family.</text>
</comment>
<comment type="subunit">
    <text evidence="7">Forms a complex with DabA.</text>
</comment>
<feature type="transmembrane region" description="Helical" evidence="7">
    <location>
        <begin position="141"/>
        <end position="160"/>
    </location>
</feature>
<dbReference type="PANTHER" id="PTHR42829:SF1">
    <property type="entry name" value="INORGANIC CARBON TRANSPORTER SUBUNIT DABB-RELATED"/>
    <property type="match status" value="1"/>
</dbReference>
<accession>A0ABQ1NSL5</accession>
<dbReference type="InterPro" id="IPR001516">
    <property type="entry name" value="Proton_antipo_N"/>
</dbReference>
<evidence type="ECO:0000259" key="10">
    <source>
        <dbReference type="Pfam" id="PF00662"/>
    </source>
</evidence>
<feature type="transmembrane region" description="Helical" evidence="7">
    <location>
        <begin position="218"/>
        <end position="238"/>
    </location>
</feature>
<feature type="transmembrane region" description="Helical" evidence="7">
    <location>
        <begin position="6"/>
        <end position="23"/>
    </location>
</feature>
<feature type="transmembrane region" description="Helical" evidence="7">
    <location>
        <begin position="385"/>
        <end position="403"/>
    </location>
</feature>
<dbReference type="HAMAP" id="MF_00862">
    <property type="entry name" value="DabB"/>
    <property type="match status" value="1"/>
</dbReference>
<dbReference type="InterPro" id="IPR001750">
    <property type="entry name" value="ND/Mrp_TM"/>
</dbReference>
<feature type="transmembrane region" description="Helical" evidence="7">
    <location>
        <begin position="284"/>
        <end position="305"/>
    </location>
</feature>
<reference evidence="12" key="1">
    <citation type="journal article" date="2019" name="Int. J. Syst. Evol. Microbiol.">
        <title>The Global Catalogue of Microorganisms (GCM) 10K type strain sequencing project: providing services to taxonomists for standard genome sequencing and annotation.</title>
        <authorList>
            <consortium name="The Broad Institute Genomics Platform"/>
            <consortium name="The Broad Institute Genome Sequencing Center for Infectious Disease"/>
            <person name="Wu L."/>
            <person name="Ma J."/>
        </authorList>
    </citation>
    <scope>NUCLEOTIDE SEQUENCE [LARGE SCALE GENOMIC DNA]</scope>
    <source>
        <strain evidence="12">CGMCC 1.12482</strain>
    </source>
</reference>
<feature type="transmembrane region" description="Helical" evidence="7">
    <location>
        <begin position="57"/>
        <end position="74"/>
    </location>
</feature>